<dbReference type="EMBL" id="JXXZ01000026">
    <property type="protein sequence ID" value="KJY94893.1"/>
    <property type="molecule type" value="Genomic_DNA"/>
</dbReference>
<name>A0A0F4PIQ5_9GAMM</name>
<dbReference type="OrthoDB" id="6465020at2"/>
<accession>A0A0F4PIQ5</accession>
<dbReference type="InterPro" id="IPR036692">
    <property type="entry name" value="Shew3726-like_sf"/>
</dbReference>
<dbReference type="Gene3D" id="3.30.160.140">
    <property type="entry name" value="Shew3726-like"/>
    <property type="match status" value="1"/>
</dbReference>
<dbReference type="GeneID" id="58230517"/>
<dbReference type="Proteomes" id="UP000033664">
    <property type="component" value="Unassembled WGS sequence"/>
</dbReference>
<gene>
    <name evidence="1" type="ORF">TW72_18630</name>
</gene>
<keyword evidence="2" id="KW-1185">Reference proteome</keyword>
<dbReference type="eggNOG" id="ENOG50331AY">
    <property type="taxonomic scope" value="Bacteria"/>
</dbReference>
<reference evidence="1 2" key="1">
    <citation type="journal article" date="2015" name="BMC Genomics">
        <title>Genome mining reveals unlocked bioactive potential of marine Gram-negative bacteria.</title>
        <authorList>
            <person name="Machado H."/>
            <person name="Sonnenschein E.C."/>
            <person name="Melchiorsen J."/>
            <person name="Gram L."/>
        </authorList>
    </citation>
    <scope>NUCLEOTIDE SEQUENCE [LARGE SCALE GENOMIC DNA]</scope>
    <source>
        <strain evidence="1 2">S3137</strain>
    </source>
</reference>
<evidence type="ECO:0000313" key="2">
    <source>
        <dbReference type="Proteomes" id="UP000033664"/>
    </source>
</evidence>
<dbReference type="AlphaFoldDB" id="A0A0F4PIQ5"/>
<dbReference type="InterPro" id="IPR009962">
    <property type="entry name" value="DUF1488"/>
</dbReference>
<proteinExistence type="predicted"/>
<evidence type="ECO:0000313" key="1">
    <source>
        <dbReference type="EMBL" id="KJY94893.1"/>
    </source>
</evidence>
<sequence>MNQAIQFVDRVEYINGVLTFYAMANGMLIPCTIDMDNIERSDALTHFAQLRFDYEEVAQQLIEDEEFTAEGQVVIPPLAPLR</sequence>
<evidence type="ECO:0008006" key="3">
    <source>
        <dbReference type="Google" id="ProtNLM"/>
    </source>
</evidence>
<dbReference type="RefSeq" id="WP_022946925.1">
    <property type="nucleotide sequence ID" value="NZ_JXXY01000031.1"/>
</dbReference>
<organism evidence="1 2">
    <name type="scientific">Pseudoalteromonas ruthenica</name>
    <dbReference type="NCBI Taxonomy" id="151081"/>
    <lineage>
        <taxon>Bacteria</taxon>
        <taxon>Pseudomonadati</taxon>
        <taxon>Pseudomonadota</taxon>
        <taxon>Gammaproteobacteria</taxon>
        <taxon>Alteromonadales</taxon>
        <taxon>Pseudoalteromonadaceae</taxon>
        <taxon>Pseudoalteromonas</taxon>
    </lineage>
</organism>
<dbReference type="SUPFAM" id="SSF160272">
    <property type="entry name" value="Shew3726-like"/>
    <property type="match status" value="1"/>
</dbReference>
<comment type="caution">
    <text evidence="1">The sequence shown here is derived from an EMBL/GenBank/DDBJ whole genome shotgun (WGS) entry which is preliminary data.</text>
</comment>
<dbReference type="Pfam" id="PF07369">
    <property type="entry name" value="DUF1488"/>
    <property type="match status" value="1"/>
</dbReference>
<protein>
    <recommendedName>
        <fullName evidence="3">DUF1488 domain-containing protein</fullName>
    </recommendedName>
</protein>